<dbReference type="OrthoDB" id="671595at2759"/>
<accession>A0A482XSJ0</accession>
<organism evidence="2 3">
    <name type="scientific">Laodelphax striatellus</name>
    <name type="common">Small brown planthopper</name>
    <name type="synonym">Delphax striatella</name>
    <dbReference type="NCBI Taxonomy" id="195883"/>
    <lineage>
        <taxon>Eukaryota</taxon>
        <taxon>Metazoa</taxon>
        <taxon>Ecdysozoa</taxon>
        <taxon>Arthropoda</taxon>
        <taxon>Hexapoda</taxon>
        <taxon>Insecta</taxon>
        <taxon>Pterygota</taxon>
        <taxon>Neoptera</taxon>
        <taxon>Paraneoptera</taxon>
        <taxon>Hemiptera</taxon>
        <taxon>Auchenorrhyncha</taxon>
        <taxon>Fulgoroidea</taxon>
        <taxon>Delphacidae</taxon>
        <taxon>Criomorphinae</taxon>
        <taxon>Laodelphax</taxon>
    </lineage>
</organism>
<evidence type="ECO:0000256" key="1">
    <source>
        <dbReference type="SAM" id="MobiDB-lite"/>
    </source>
</evidence>
<protein>
    <submittedName>
        <fullName evidence="2">Uncharacterized protein</fullName>
    </submittedName>
</protein>
<dbReference type="AlphaFoldDB" id="A0A482XSJ0"/>
<comment type="caution">
    <text evidence="2">The sequence shown here is derived from an EMBL/GenBank/DDBJ whole genome shotgun (WGS) entry which is preliminary data.</text>
</comment>
<dbReference type="Proteomes" id="UP000291343">
    <property type="component" value="Unassembled WGS sequence"/>
</dbReference>
<dbReference type="EMBL" id="QKKF02002475">
    <property type="protein sequence ID" value="RZF48428.1"/>
    <property type="molecule type" value="Genomic_DNA"/>
</dbReference>
<gene>
    <name evidence="2" type="ORF">LSTR_LSTR011381</name>
</gene>
<keyword evidence="3" id="KW-1185">Reference proteome</keyword>
<evidence type="ECO:0000313" key="3">
    <source>
        <dbReference type="Proteomes" id="UP000291343"/>
    </source>
</evidence>
<reference evidence="2 3" key="1">
    <citation type="journal article" date="2017" name="Gigascience">
        <title>Genome sequence of the small brown planthopper, Laodelphax striatellus.</title>
        <authorList>
            <person name="Zhu J."/>
            <person name="Jiang F."/>
            <person name="Wang X."/>
            <person name="Yang P."/>
            <person name="Bao Y."/>
            <person name="Zhao W."/>
            <person name="Wang W."/>
            <person name="Lu H."/>
            <person name="Wang Q."/>
            <person name="Cui N."/>
            <person name="Li J."/>
            <person name="Chen X."/>
            <person name="Luo L."/>
            <person name="Yu J."/>
            <person name="Kang L."/>
            <person name="Cui F."/>
        </authorList>
    </citation>
    <scope>NUCLEOTIDE SEQUENCE [LARGE SCALE GENOMIC DNA]</scope>
    <source>
        <strain evidence="2">Lst14</strain>
    </source>
</reference>
<sequence length="126" mass="14169">MLTLNQMSTLEDDELAGTYMKANLVSTQPLPKTFKDILTNYYHANLTENSNTNASTGQVLELLSDSGVMSHWKDYHKLAVYTYCLTSRRFPSRRREVVPSMPMIPQVGGPRARRVSASQRAGRANC</sequence>
<feature type="region of interest" description="Disordered" evidence="1">
    <location>
        <begin position="101"/>
        <end position="126"/>
    </location>
</feature>
<dbReference type="InParanoid" id="A0A482XSJ0"/>
<proteinExistence type="predicted"/>
<dbReference type="STRING" id="195883.A0A482XSJ0"/>
<evidence type="ECO:0000313" key="2">
    <source>
        <dbReference type="EMBL" id="RZF48428.1"/>
    </source>
</evidence>
<name>A0A482XSJ0_LAOST</name>